<gene>
    <name evidence="2" type="ORF">G7070_08125</name>
</gene>
<evidence type="ECO:0000313" key="3">
    <source>
        <dbReference type="Proteomes" id="UP000501058"/>
    </source>
</evidence>
<organism evidence="2 3">
    <name type="scientific">Propioniciclava coleopterorum</name>
    <dbReference type="NCBI Taxonomy" id="2714937"/>
    <lineage>
        <taxon>Bacteria</taxon>
        <taxon>Bacillati</taxon>
        <taxon>Actinomycetota</taxon>
        <taxon>Actinomycetes</taxon>
        <taxon>Propionibacteriales</taxon>
        <taxon>Propionibacteriaceae</taxon>
        <taxon>Propioniciclava</taxon>
    </lineage>
</organism>
<evidence type="ECO:0008006" key="4">
    <source>
        <dbReference type="Google" id="ProtNLM"/>
    </source>
</evidence>
<evidence type="ECO:0000256" key="1">
    <source>
        <dbReference type="SAM" id="MobiDB-lite"/>
    </source>
</evidence>
<dbReference type="AlphaFoldDB" id="A0A6G7Y6E0"/>
<dbReference type="EMBL" id="CP049865">
    <property type="protein sequence ID" value="QIK72246.1"/>
    <property type="molecule type" value="Genomic_DNA"/>
</dbReference>
<dbReference type="Proteomes" id="UP000501058">
    <property type="component" value="Chromosome"/>
</dbReference>
<proteinExistence type="predicted"/>
<evidence type="ECO:0000313" key="2">
    <source>
        <dbReference type="EMBL" id="QIK72246.1"/>
    </source>
</evidence>
<feature type="region of interest" description="Disordered" evidence="1">
    <location>
        <begin position="48"/>
        <end position="71"/>
    </location>
</feature>
<dbReference type="RefSeq" id="WP_166233322.1">
    <property type="nucleotide sequence ID" value="NZ_CP049865.1"/>
</dbReference>
<keyword evidence="3" id="KW-1185">Reference proteome</keyword>
<reference evidence="2 3" key="1">
    <citation type="submission" date="2020-03" db="EMBL/GenBank/DDBJ databases">
        <title>Propioniciclava sp. nov., isolated from Hydrophilus acuminatus.</title>
        <authorList>
            <person name="Hyun D.-W."/>
            <person name="Bae J.-W."/>
        </authorList>
    </citation>
    <scope>NUCLEOTIDE SEQUENCE [LARGE SCALE GENOMIC DNA]</scope>
    <source>
        <strain evidence="2 3">HDW11</strain>
    </source>
</reference>
<accession>A0A6G7Y6E0</accession>
<sequence>MPGNTPENGDVYRVYRNVTTDPAKVGKPRRPIACVAAQKADPYAWRGMARSSTDGRPQDGDLFSPHQDSLGLDKDGYWSTRWLHHVLKAKTGGLACSYLGHLTQPEKSDVLALYRNRLK</sequence>
<name>A0A6G7Y6E0_9ACTN</name>
<dbReference type="KEGG" id="prv:G7070_08125"/>
<protein>
    <recommendedName>
        <fullName evidence="4">PemK-like, MazF-like toxin of type II toxin-antitoxin system</fullName>
    </recommendedName>
</protein>